<evidence type="ECO:0000313" key="1">
    <source>
        <dbReference type="EMBL" id="QEC73760.1"/>
    </source>
</evidence>
<reference evidence="1 2" key="1">
    <citation type="journal article" date="2017" name="Int. J. Syst. Evol. Microbiol.">
        <title>Arachidicoccus ginsenosidivorans sp. nov., with ginsenoside-converting activity isolated from ginseng cultivating soil.</title>
        <authorList>
            <person name="Siddiqi M.Z."/>
            <person name="Aslam Z."/>
            <person name="Im W.T."/>
        </authorList>
    </citation>
    <scope>NUCLEOTIDE SEQUENCE [LARGE SCALE GENOMIC DNA]</scope>
    <source>
        <strain evidence="1 2">Gsoil 809</strain>
    </source>
</reference>
<gene>
    <name evidence="1" type="ORF">FSB73_20900</name>
</gene>
<accession>A0A5B8VQK9</accession>
<protein>
    <submittedName>
        <fullName evidence="1">TerB family tellurite resistance protein</fullName>
    </submittedName>
</protein>
<dbReference type="KEGG" id="agi:FSB73_20900"/>
<keyword evidence="2" id="KW-1185">Reference proteome</keyword>
<dbReference type="AlphaFoldDB" id="A0A5B8VQK9"/>
<name>A0A5B8VQK9_9BACT</name>
<dbReference type="EMBL" id="CP042434">
    <property type="protein sequence ID" value="QEC73760.1"/>
    <property type="molecule type" value="Genomic_DNA"/>
</dbReference>
<proteinExistence type="predicted"/>
<evidence type="ECO:0000313" key="2">
    <source>
        <dbReference type="Proteomes" id="UP000321291"/>
    </source>
</evidence>
<dbReference type="Proteomes" id="UP000321291">
    <property type="component" value="Chromosome"/>
</dbReference>
<sequence length="229" mass="26068">MTTGIKVMVRSGAEAPDAYIIEENSNLILSLIEAFTPKVYGQSAAVQQLLLDVTKLSQFKQLLSDLQTSYEILNKGYSTVKQIASGNFSLHEAFIDGLLLVNPSIARYRRVPDIITDELSLVKQYKNAFTYFKSCGKFRTAELNYLGKVYNNLVNKSVDNIDALATVLTGGKLRMSDDERITEINRLYKDTHNMLRFLMDFNRRVSSLARMRENLTKDLNKYQQMQGLK</sequence>
<organism evidence="1 2">
    <name type="scientific">Arachidicoccus ginsenosidivorans</name>
    <dbReference type="NCBI Taxonomy" id="496057"/>
    <lineage>
        <taxon>Bacteria</taxon>
        <taxon>Pseudomonadati</taxon>
        <taxon>Bacteroidota</taxon>
        <taxon>Chitinophagia</taxon>
        <taxon>Chitinophagales</taxon>
        <taxon>Chitinophagaceae</taxon>
        <taxon>Arachidicoccus</taxon>
    </lineage>
</organism>